<name>A0A3B0SH96_9ZZZZ</name>
<feature type="non-terminal residue" evidence="2">
    <location>
        <position position="112"/>
    </location>
</feature>
<reference evidence="2" key="1">
    <citation type="submission" date="2018-06" db="EMBL/GenBank/DDBJ databases">
        <authorList>
            <person name="Zhirakovskaya E."/>
        </authorList>
    </citation>
    <scope>NUCLEOTIDE SEQUENCE</scope>
</reference>
<proteinExistence type="predicted"/>
<dbReference type="AlphaFoldDB" id="A0A3B0SH96"/>
<dbReference type="EMBL" id="UOEH01000171">
    <property type="protein sequence ID" value="VAV95653.1"/>
    <property type="molecule type" value="Genomic_DNA"/>
</dbReference>
<evidence type="ECO:0000256" key="1">
    <source>
        <dbReference type="SAM" id="MobiDB-lite"/>
    </source>
</evidence>
<feature type="region of interest" description="Disordered" evidence="1">
    <location>
        <begin position="76"/>
        <end position="97"/>
    </location>
</feature>
<evidence type="ECO:0000313" key="2">
    <source>
        <dbReference type="EMBL" id="VAV95653.1"/>
    </source>
</evidence>
<organism evidence="2">
    <name type="scientific">hydrothermal vent metagenome</name>
    <dbReference type="NCBI Taxonomy" id="652676"/>
    <lineage>
        <taxon>unclassified sequences</taxon>
        <taxon>metagenomes</taxon>
        <taxon>ecological metagenomes</taxon>
    </lineage>
</organism>
<feature type="compositionally biased region" description="Low complexity" evidence="1">
    <location>
        <begin position="76"/>
        <end position="86"/>
    </location>
</feature>
<gene>
    <name evidence="2" type="ORF">MNBD_ALPHA05-1909</name>
</gene>
<sequence length="112" mass="11465">MSKDFRSGDTVLSASSMNINDLLMASRLGAIKAPLATGRRARKRASHKKMMNASLMAPLLAAQGCLSVGKEEIPLGATGDDAAASGPGAGSVDPDLNAVDDHVHAAVDQPLL</sequence>
<accession>A0A3B0SH96</accession>
<protein>
    <submittedName>
        <fullName evidence="2">Uncharacterized protein</fullName>
    </submittedName>
</protein>